<keyword evidence="3" id="KW-1185">Reference proteome</keyword>
<protein>
    <submittedName>
        <fullName evidence="2">Uncharacterized protein</fullName>
    </submittedName>
</protein>
<evidence type="ECO:0000256" key="1">
    <source>
        <dbReference type="SAM" id="SignalP"/>
    </source>
</evidence>
<dbReference type="EMBL" id="JAWWNJ010000049">
    <property type="protein sequence ID" value="KAK7016924.1"/>
    <property type="molecule type" value="Genomic_DNA"/>
</dbReference>
<sequence length="84" mass="9446">MRQSGRSNPNLLLFLLSWWLLVVGDSGSQEWPDIGGASARVLDCESTTQMQDLDSAHVNMSFVAKLLAWERGQWLSNADVLRLR</sequence>
<organism evidence="2 3">
    <name type="scientific">Favolaschia claudopus</name>
    <dbReference type="NCBI Taxonomy" id="2862362"/>
    <lineage>
        <taxon>Eukaryota</taxon>
        <taxon>Fungi</taxon>
        <taxon>Dikarya</taxon>
        <taxon>Basidiomycota</taxon>
        <taxon>Agaricomycotina</taxon>
        <taxon>Agaricomycetes</taxon>
        <taxon>Agaricomycetidae</taxon>
        <taxon>Agaricales</taxon>
        <taxon>Marasmiineae</taxon>
        <taxon>Mycenaceae</taxon>
        <taxon>Favolaschia</taxon>
    </lineage>
</organism>
<accession>A0AAW0AXI0</accession>
<proteinExistence type="predicted"/>
<name>A0AAW0AXI0_9AGAR</name>
<evidence type="ECO:0000313" key="2">
    <source>
        <dbReference type="EMBL" id="KAK7016924.1"/>
    </source>
</evidence>
<reference evidence="2 3" key="1">
    <citation type="journal article" date="2024" name="J Genomics">
        <title>Draft genome sequencing and assembly of Favolaschia claudopus CIRM-BRFM 2984 isolated from oak limbs.</title>
        <authorList>
            <person name="Navarro D."/>
            <person name="Drula E."/>
            <person name="Chaduli D."/>
            <person name="Cazenave R."/>
            <person name="Ahrendt S."/>
            <person name="Wang J."/>
            <person name="Lipzen A."/>
            <person name="Daum C."/>
            <person name="Barry K."/>
            <person name="Grigoriev I.V."/>
            <person name="Favel A."/>
            <person name="Rosso M.N."/>
            <person name="Martin F."/>
        </authorList>
    </citation>
    <scope>NUCLEOTIDE SEQUENCE [LARGE SCALE GENOMIC DNA]</scope>
    <source>
        <strain evidence="2 3">CIRM-BRFM 2984</strain>
    </source>
</reference>
<gene>
    <name evidence="2" type="ORF">R3P38DRAFT_2988919</name>
</gene>
<feature type="chain" id="PRO_5043474544" evidence="1">
    <location>
        <begin position="25"/>
        <end position="84"/>
    </location>
</feature>
<keyword evidence="1" id="KW-0732">Signal</keyword>
<feature type="signal peptide" evidence="1">
    <location>
        <begin position="1"/>
        <end position="24"/>
    </location>
</feature>
<evidence type="ECO:0000313" key="3">
    <source>
        <dbReference type="Proteomes" id="UP001362999"/>
    </source>
</evidence>
<comment type="caution">
    <text evidence="2">The sequence shown here is derived from an EMBL/GenBank/DDBJ whole genome shotgun (WGS) entry which is preliminary data.</text>
</comment>
<feature type="non-terminal residue" evidence="2">
    <location>
        <position position="84"/>
    </location>
</feature>
<dbReference type="Proteomes" id="UP001362999">
    <property type="component" value="Unassembled WGS sequence"/>
</dbReference>
<dbReference type="AlphaFoldDB" id="A0AAW0AXI0"/>